<name>M4SSQ5_9TRYP</name>
<keyword evidence="8" id="KW-0449">Lipoprotein</keyword>
<feature type="domain" description="Trypanosome variant surface glycoprotein C-terminal" evidence="11">
    <location>
        <begin position="266"/>
        <end position="355"/>
    </location>
</feature>
<evidence type="ECO:0000256" key="3">
    <source>
        <dbReference type="ARBA" id="ARBA00022475"/>
    </source>
</evidence>
<dbReference type="VEuPathDB" id="TriTrypDB:Tb427_000156600"/>
<protein>
    <submittedName>
        <fullName evidence="13">Variant surface glycoprotein 3320</fullName>
    </submittedName>
</protein>
<proteinExistence type="predicted"/>
<sequence length="358" mass="38657">YDSRSQHTQMQQWTPCMSHRVNRTEADHTALTAAINSAIYGAGKDASKNLEHKALTGANGAAYATSCGKDDAVTESKTLPHGVACVCGTANARANKEPCIKAGSGNVQWEVGDVPEKEKWAKVRAACPKVGPEPLTAARIRNAVAAAATAIVTIGNDAYTGHMETNCDGNSNRACLKLKDAAKDNGDPLAKVLWLEQLEAVATKLEQRQKYNMALAKQNSELQAIERQVKALVKREIFLKHVQETAIPVTSSGDNKKIAEETQALCSAHNNNNATCPRDKCTYDQSENKCKPKSGATETKEAGETPNAESKKCSEKKKQEDCKDGCKWEGETCKYSSFLVNKKFALSMDASPMSLGAF</sequence>
<feature type="domain" description="Trypanosome variant surface glycoprotein B-type N-terminal" evidence="12">
    <location>
        <begin position="24"/>
        <end position="223"/>
    </location>
</feature>
<dbReference type="EMBL" id="KC611927">
    <property type="protein sequence ID" value="AGH59358.1"/>
    <property type="molecule type" value="Genomic_DNA"/>
</dbReference>
<evidence type="ECO:0000256" key="6">
    <source>
        <dbReference type="ARBA" id="ARBA00023136"/>
    </source>
</evidence>
<dbReference type="Pfam" id="PF10659">
    <property type="entry name" value="Trypan_glycop_C"/>
    <property type="match status" value="1"/>
</dbReference>
<feature type="compositionally biased region" description="Basic and acidic residues" evidence="10">
    <location>
        <begin position="298"/>
        <end position="322"/>
    </location>
</feature>
<dbReference type="InterPro" id="IPR025932">
    <property type="entry name" value="Trypano_VSG_B_N_dom"/>
</dbReference>
<dbReference type="Pfam" id="PF13206">
    <property type="entry name" value="VSG_B"/>
    <property type="match status" value="1"/>
</dbReference>
<evidence type="ECO:0000256" key="4">
    <source>
        <dbReference type="ARBA" id="ARBA00022622"/>
    </source>
</evidence>
<comment type="subcellular location">
    <subcellularLocation>
        <location evidence="2">Cell membrane</location>
        <topology evidence="2">Lipid-anchor</topology>
        <topology evidence="2">GPI-anchor</topology>
    </subcellularLocation>
</comment>
<evidence type="ECO:0000256" key="8">
    <source>
        <dbReference type="ARBA" id="ARBA00023288"/>
    </source>
</evidence>
<reference evidence="13" key="1">
    <citation type="submission" date="2013-02" db="EMBL/GenBank/DDBJ databases">
        <authorList>
            <person name="Cross G.A.M."/>
            <person name="Kim H.-S."/>
            <person name="Wickstead B."/>
        </authorList>
    </citation>
    <scope>NUCLEOTIDE SEQUENCE</scope>
    <source>
        <strain evidence="13">Lister 427</strain>
    </source>
</reference>
<keyword evidence="3" id="KW-1003">Cell membrane</keyword>
<feature type="non-terminal residue" evidence="13">
    <location>
        <position position="1"/>
    </location>
</feature>
<evidence type="ECO:0000256" key="9">
    <source>
        <dbReference type="SAM" id="Coils"/>
    </source>
</evidence>
<dbReference type="AlphaFoldDB" id="M4SSQ5"/>
<evidence type="ECO:0000256" key="5">
    <source>
        <dbReference type="ARBA" id="ARBA00022729"/>
    </source>
</evidence>
<evidence type="ECO:0000256" key="2">
    <source>
        <dbReference type="ARBA" id="ARBA00004609"/>
    </source>
</evidence>
<keyword evidence="6" id="KW-0472">Membrane</keyword>
<evidence type="ECO:0000259" key="11">
    <source>
        <dbReference type="Pfam" id="PF10659"/>
    </source>
</evidence>
<feature type="region of interest" description="Disordered" evidence="10">
    <location>
        <begin position="284"/>
        <end position="322"/>
    </location>
</feature>
<feature type="coiled-coil region" evidence="9">
    <location>
        <begin position="208"/>
        <end position="235"/>
    </location>
</feature>
<dbReference type="GO" id="GO:0005886">
    <property type="term" value="C:plasma membrane"/>
    <property type="evidence" value="ECO:0007669"/>
    <property type="project" value="UniProtKB-SubCell"/>
</dbReference>
<keyword evidence="7" id="KW-0325">Glycoprotein</keyword>
<keyword evidence="9" id="KW-0175">Coiled coil</keyword>
<evidence type="ECO:0000259" key="12">
    <source>
        <dbReference type="Pfam" id="PF13206"/>
    </source>
</evidence>
<reference evidence="13" key="2">
    <citation type="journal article" date="2014" name="Mol. Biochem. Parasitol.">
        <title>Capturing the variant surface glycoprotein repertoire (the VSGnome) of Trypanosoma brucei Lister 427.</title>
        <authorList>
            <person name="Cross G.A."/>
            <person name="Kim H.S."/>
            <person name="Wickstead B."/>
        </authorList>
    </citation>
    <scope>NUCLEOTIDE SEQUENCE</scope>
    <source>
        <strain evidence="13">Lister 427</strain>
    </source>
</reference>
<keyword evidence="4" id="KW-0336">GPI-anchor</keyword>
<evidence type="ECO:0000256" key="1">
    <source>
        <dbReference type="ARBA" id="ARBA00002523"/>
    </source>
</evidence>
<organism evidence="13">
    <name type="scientific">Trypanosoma brucei</name>
    <dbReference type="NCBI Taxonomy" id="5691"/>
    <lineage>
        <taxon>Eukaryota</taxon>
        <taxon>Discoba</taxon>
        <taxon>Euglenozoa</taxon>
        <taxon>Kinetoplastea</taxon>
        <taxon>Metakinetoplastina</taxon>
        <taxon>Trypanosomatida</taxon>
        <taxon>Trypanosomatidae</taxon>
        <taxon>Trypanosoma</taxon>
    </lineage>
</organism>
<dbReference type="GO" id="GO:0098552">
    <property type="term" value="C:side of membrane"/>
    <property type="evidence" value="ECO:0007669"/>
    <property type="project" value="UniProtKB-KW"/>
</dbReference>
<evidence type="ECO:0000256" key="7">
    <source>
        <dbReference type="ARBA" id="ARBA00023180"/>
    </source>
</evidence>
<evidence type="ECO:0000313" key="13">
    <source>
        <dbReference type="EMBL" id="AGH59358.1"/>
    </source>
</evidence>
<evidence type="ECO:0000256" key="10">
    <source>
        <dbReference type="SAM" id="MobiDB-lite"/>
    </source>
</evidence>
<keyword evidence="5" id="KW-0732">Signal</keyword>
<comment type="function">
    <text evidence="1">VSG forms a coat on the surface of the parasite. The trypanosome evades the immune response of the host by expressing a series of antigenically distinct VSGs from an estimated 1000 VSG genes.</text>
</comment>
<accession>M4SSQ5</accession>
<dbReference type="InterPro" id="IPR019609">
    <property type="entry name" value="Variant_surf_glycoprt_trypan_C"/>
</dbReference>